<evidence type="ECO:0000259" key="4">
    <source>
        <dbReference type="PROSITE" id="PS51043"/>
    </source>
</evidence>
<feature type="compositionally biased region" description="Low complexity" evidence="2">
    <location>
        <begin position="122"/>
        <end position="134"/>
    </location>
</feature>
<reference evidence="7" key="1">
    <citation type="submission" date="2016-06" db="UniProtKB">
        <authorList>
            <consortium name="WormBaseParasite"/>
        </authorList>
    </citation>
    <scope>IDENTIFICATION</scope>
</reference>
<feature type="region of interest" description="Disordered" evidence="2">
    <location>
        <begin position="90"/>
        <end position="157"/>
    </location>
</feature>
<evidence type="ECO:0000313" key="7">
    <source>
        <dbReference type="WBParaSite" id="GPUH_0002050701-mRNA-1"/>
    </source>
</evidence>
<dbReference type="AlphaFoldDB" id="A0A183EHP1"/>
<dbReference type="GO" id="GO:0004620">
    <property type="term" value="F:phospholipase activity"/>
    <property type="evidence" value="ECO:0007669"/>
    <property type="project" value="TreeGrafter"/>
</dbReference>
<comment type="similarity">
    <text evidence="1">Belongs to the PA-PLA1 family.</text>
</comment>
<dbReference type="Proteomes" id="UP000271098">
    <property type="component" value="Unassembled WGS sequence"/>
</dbReference>
<feature type="compositionally biased region" description="Basic and acidic residues" evidence="2">
    <location>
        <begin position="91"/>
        <end position="109"/>
    </location>
</feature>
<evidence type="ECO:0000256" key="1">
    <source>
        <dbReference type="ARBA" id="ARBA00038464"/>
    </source>
</evidence>
<gene>
    <name evidence="5" type="ORF">GPUH_LOCUS20482</name>
</gene>
<accession>A0A183EHP1</accession>
<organism evidence="7">
    <name type="scientific">Gongylonema pulchrum</name>
    <dbReference type="NCBI Taxonomy" id="637853"/>
    <lineage>
        <taxon>Eukaryota</taxon>
        <taxon>Metazoa</taxon>
        <taxon>Ecdysozoa</taxon>
        <taxon>Nematoda</taxon>
        <taxon>Chromadorea</taxon>
        <taxon>Rhabditida</taxon>
        <taxon>Spirurina</taxon>
        <taxon>Spiruromorpha</taxon>
        <taxon>Spiruroidea</taxon>
        <taxon>Gongylonematidae</taxon>
        <taxon>Gongylonema</taxon>
    </lineage>
</organism>
<evidence type="ECO:0000313" key="6">
    <source>
        <dbReference type="Proteomes" id="UP000271098"/>
    </source>
</evidence>
<keyword evidence="6" id="KW-1185">Reference proteome</keyword>
<feature type="chain" id="PRO_5043139179" evidence="3">
    <location>
        <begin position="20"/>
        <end position="243"/>
    </location>
</feature>
<dbReference type="WBParaSite" id="GPUH_0002050701-mRNA-1">
    <property type="protein sequence ID" value="GPUH_0002050701-mRNA-1"/>
    <property type="gene ID" value="GPUH_0002050701"/>
</dbReference>
<reference evidence="5 6" key="2">
    <citation type="submission" date="2018-11" db="EMBL/GenBank/DDBJ databases">
        <authorList>
            <consortium name="Pathogen Informatics"/>
        </authorList>
    </citation>
    <scope>NUCLEOTIDE SEQUENCE [LARGE SCALE GENOMIC DNA]</scope>
</reference>
<dbReference type="InterPro" id="IPR004177">
    <property type="entry name" value="DDHD_dom"/>
</dbReference>
<evidence type="ECO:0000313" key="5">
    <source>
        <dbReference type="EMBL" id="VDN36142.1"/>
    </source>
</evidence>
<evidence type="ECO:0000256" key="3">
    <source>
        <dbReference type="SAM" id="SignalP"/>
    </source>
</evidence>
<keyword evidence="3" id="KW-0732">Signal</keyword>
<name>A0A183EHP1_9BILA</name>
<sequence length="243" mass="28213">MFCIGSPLAVFLIMRGATAFVPESENLKRIYNIFHPYDPVAYRLEPLVHKQYRLIRPIKLFAAFDLRSLRDYAVLPYEIHKTYIKKLKAKEKREKEKDTRTGNGEKEHEEMEEEDECESDDSSALHPSSPGSSPRSLTPPPSESGEQKKSWWKFGGGKKEKEGVDWVAEEAKLNEAEKLIEEIPTNQRLPYRMDYQLQPQITDRSYWSVLKSHFAYWTNSDVAAFVVNCLYRRDEKGLSADKC</sequence>
<feature type="compositionally biased region" description="Acidic residues" evidence="2">
    <location>
        <begin position="110"/>
        <end position="121"/>
    </location>
</feature>
<dbReference type="GO" id="GO:0046872">
    <property type="term" value="F:metal ion binding"/>
    <property type="evidence" value="ECO:0007669"/>
    <property type="project" value="InterPro"/>
</dbReference>
<protein>
    <submittedName>
        <fullName evidence="7">DDHD domain-containing protein</fullName>
    </submittedName>
</protein>
<feature type="signal peptide" evidence="3">
    <location>
        <begin position="1"/>
        <end position="19"/>
    </location>
</feature>
<feature type="domain" description="DDHD" evidence="4">
    <location>
        <begin position="1"/>
        <end position="232"/>
    </location>
</feature>
<proteinExistence type="inferred from homology"/>
<dbReference type="GO" id="GO:0005737">
    <property type="term" value="C:cytoplasm"/>
    <property type="evidence" value="ECO:0007669"/>
    <property type="project" value="TreeGrafter"/>
</dbReference>
<dbReference type="InterPro" id="IPR058055">
    <property type="entry name" value="PA-PLA1"/>
</dbReference>
<dbReference type="OrthoDB" id="431378at2759"/>
<evidence type="ECO:0000256" key="2">
    <source>
        <dbReference type="SAM" id="MobiDB-lite"/>
    </source>
</evidence>
<dbReference type="PANTHER" id="PTHR23509">
    <property type="entry name" value="PA-PL1 PHOSPHOLIPASE FAMILY"/>
    <property type="match status" value="1"/>
</dbReference>
<dbReference type="Pfam" id="PF02862">
    <property type="entry name" value="DDHD"/>
    <property type="match status" value="1"/>
</dbReference>
<dbReference type="EMBL" id="UYRT01090517">
    <property type="protein sequence ID" value="VDN36142.1"/>
    <property type="molecule type" value="Genomic_DNA"/>
</dbReference>
<dbReference type="PANTHER" id="PTHR23509:SF48">
    <property type="entry name" value="INTRACELLULAR PHOSPHOLIPASE A1"/>
    <property type="match status" value="1"/>
</dbReference>
<dbReference type="PROSITE" id="PS51043">
    <property type="entry name" value="DDHD"/>
    <property type="match status" value="1"/>
</dbReference>
<dbReference type="SMART" id="SM01127">
    <property type="entry name" value="DDHD"/>
    <property type="match status" value="1"/>
</dbReference>